<protein>
    <submittedName>
        <fullName evidence="2">Uncharacterized protein</fullName>
    </submittedName>
</protein>
<dbReference type="RefSeq" id="WP_054584954.1">
    <property type="nucleotide sequence ID" value="NZ_LGUC01000002.1"/>
</dbReference>
<dbReference type="OrthoDB" id="313345at2157"/>
<comment type="caution">
    <text evidence="2">The sequence shown here is derived from an EMBL/GenBank/DDBJ whole genome shotgun (WGS) entry which is preliminary data.</text>
</comment>
<feature type="transmembrane region" description="Helical" evidence="1">
    <location>
        <begin position="111"/>
        <end position="132"/>
    </location>
</feature>
<dbReference type="EMBL" id="LGUC01000002">
    <property type="protein sequence ID" value="KPN29197.1"/>
    <property type="molecule type" value="Genomic_DNA"/>
</dbReference>
<reference evidence="3" key="1">
    <citation type="submission" date="2013-11" db="EMBL/GenBank/DDBJ databases">
        <authorList>
            <person name="Hoang H.T."/>
            <person name="Killian M.L."/>
            <person name="Madson D.M."/>
            <person name="Arruda P.H.E."/>
            <person name="Sun D."/>
            <person name="Schwartz K.J."/>
            <person name="Yoon K."/>
        </authorList>
    </citation>
    <scope>NUCLEOTIDE SEQUENCE [LARGE SCALE GENOMIC DNA]</scope>
    <source>
        <strain evidence="3">CDK2</strain>
    </source>
</reference>
<sequence length="144" mass="14945">MSPTQRALLLGDRSQRNLDILGAVVLFLGTFVAYAIDLFSVAGGIVVLPFDATLVGVAAAGLIGYGRGALLPAWLSTLAPYLGFHAEWGLLSLSSHLLPGKLAFLFDPVSLGVFALASMLVGSVAFGAGYLLRVGVDRLRASLA</sequence>
<feature type="transmembrane region" description="Helical" evidence="1">
    <location>
        <begin position="70"/>
        <end position="91"/>
    </location>
</feature>
<feature type="transmembrane region" description="Helical" evidence="1">
    <location>
        <begin position="42"/>
        <end position="63"/>
    </location>
</feature>
<name>A0A0P7HRA3_9EURY</name>
<evidence type="ECO:0000313" key="3">
    <source>
        <dbReference type="Proteomes" id="UP000050535"/>
    </source>
</evidence>
<organism evidence="2 3">
    <name type="scientific">Halolamina pelagica</name>
    <dbReference type="NCBI Taxonomy" id="699431"/>
    <lineage>
        <taxon>Archaea</taxon>
        <taxon>Methanobacteriati</taxon>
        <taxon>Methanobacteriota</taxon>
        <taxon>Stenosarchaea group</taxon>
        <taxon>Halobacteria</taxon>
        <taxon>Halobacteriales</taxon>
        <taxon>Haloferacaceae</taxon>
    </lineage>
</organism>
<evidence type="ECO:0000256" key="1">
    <source>
        <dbReference type="SAM" id="Phobius"/>
    </source>
</evidence>
<keyword evidence="1" id="KW-0472">Membrane</keyword>
<keyword evidence="1" id="KW-0812">Transmembrane</keyword>
<proteinExistence type="predicted"/>
<keyword evidence="3" id="KW-1185">Reference proteome</keyword>
<evidence type="ECO:0000313" key="2">
    <source>
        <dbReference type="EMBL" id="KPN29197.1"/>
    </source>
</evidence>
<keyword evidence="1" id="KW-1133">Transmembrane helix</keyword>
<dbReference type="AlphaFoldDB" id="A0A0P7HRA3"/>
<gene>
    <name evidence="2" type="ORF">SY89_03431</name>
</gene>
<accession>A0A0P7HRA3</accession>
<dbReference type="Proteomes" id="UP000050535">
    <property type="component" value="Unassembled WGS sequence"/>
</dbReference>
<feature type="transmembrane region" description="Helical" evidence="1">
    <location>
        <begin position="20"/>
        <end position="36"/>
    </location>
</feature>